<keyword evidence="7" id="KW-0808">Transferase</keyword>
<gene>
    <name evidence="7" type="ORF">GCM10023094_54700</name>
</gene>
<dbReference type="InterPro" id="IPR015424">
    <property type="entry name" value="PyrdxlP-dep_Trfase"/>
</dbReference>
<dbReference type="PANTHER" id="PTHR43586">
    <property type="entry name" value="CYSTEINE DESULFURASE"/>
    <property type="match status" value="1"/>
</dbReference>
<comment type="caution">
    <text evidence="7">The sequence shown here is derived from an EMBL/GenBank/DDBJ whole genome shotgun (WGS) entry which is preliminary data.</text>
</comment>
<comment type="cofactor">
    <cofactor evidence="1 5">
        <name>pyridoxal 5'-phosphate</name>
        <dbReference type="ChEBI" id="CHEBI:597326"/>
    </cofactor>
</comment>
<accession>A0ABP8PRU2</accession>
<dbReference type="InterPro" id="IPR020578">
    <property type="entry name" value="Aminotrans_V_PyrdxlP_BS"/>
</dbReference>
<evidence type="ECO:0000256" key="2">
    <source>
        <dbReference type="ARBA" id="ARBA00010447"/>
    </source>
</evidence>
<dbReference type="Pfam" id="PF00266">
    <property type="entry name" value="Aminotran_5"/>
    <property type="match status" value="1"/>
</dbReference>
<evidence type="ECO:0000256" key="1">
    <source>
        <dbReference type="ARBA" id="ARBA00001933"/>
    </source>
</evidence>
<evidence type="ECO:0000256" key="3">
    <source>
        <dbReference type="ARBA" id="ARBA00022898"/>
    </source>
</evidence>
<dbReference type="InterPro" id="IPR000192">
    <property type="entry name" value="Aminotrans_V_dom"/>
</dbReference>
<keyword evidence="7" id="KW-0032">Aminotransferase</keyword>
<comment type="catalytic activity">
    <reaction evidence="4">
        <text>(sulfur carrier)-H + L-cysteine = (sulfur carrier)-SH + L-alanine</text>
        <dbReference type="Rhea" id="RHEA:43892"/>
        <dbReference type="Rhea" id="RHEA-COMP:14737"/>
        <dbReference type="Rhea" id="RHEA-COMP:14739"/>
        <dbReference type="ChEBI" id="CHEBI:29917"/>
        <dbReference type="ChEBI" id="CHEBI:35235"/>
        <dbReference type="ChEBI" id="CHEBI:57972"/>
        <dbReference type="ChEBI" id="CHEBI:64428"/>
        <dbReference type="EC" id="2.8.1.7"/>
    </reaction>
</comment>
<organism evidence="7 8">
    <name type="scientific">Rhodococcus olei</name>
    <dbReference type="NCBI Taxonomy" id="2161675"/>
    <lineage>
        <taxon>Bacteria</taxon>
        <taxon>Bacillati</taxon>
        <taxon>Actinomycetota</taxon>
        <taxon>Actinomycetes</taxon>
        <taxon>Mycobacteriales</taxon>
        <taxon>Nocardiaceae</taxon>
        <taxon>Rhodococcus</taxon>
    </lineage>
</organism>
<dbReference type="Gene3D" id="3.90.1150.10">
    <property type="entry name" value="Aspartate Aminotransferase, domain 1"/>
    <property type="match status" value="1"/>
</dbReference>
<dbReference type="SUPFAM" id="SSF53383">
    <property type="entry name" value="PLP-dependent transferases"/>
    <property type="match status" value="1"/>
</dbReference>
<evidence type="ECO:0000313" key="7">
    <source>
        <dbReference type="EMBL" id="GAA4490787.1"/>
    </source>
</evidence>
<dbReference type="PROSITE" id="PS00595">
    <property type="entry name" value="AA_TRANSFER_CLASS_5"/>
    <property type="match status" value="1"/>
</dbReference>
<dbReference type="Proteomes" id="UP001501183">
    <property type="component" value="Unassembled WGS sequence"/>
</dbReference>
<feature type="domain" description="Aminotransferase class V" evidence="6">
    <location>
        <begin position="20"/>
        <end position="380"/>
    </location>
</feature>
<sequence length="397" mass="41481">MCGSDLRAPLRDGTTVTYANFDYAASAPALSAVAERVQSLLPFYASVHRGAGYASQVCTERYEGARDVVADFVGARADDVVVFTRNTTDALNLLASCVPGETVVLDIEHHANLLSWKRNGARVVESAGTVEETIQRIVAELCTRPAALLAVTGASNVTGEVLPIARLARIAHECGARILVDAAQLLPHRRVDIAELGVDYLAFSGHKLYAPFGAGALVGRADWLDAAEPYLAGGGATKNVEIDSVQWAAAPQRHEAGTPNVLGAVAIAAACEALAGFDAVAAQQHERELCDRLTAGLGAVDGVQVLRIWPDSPDSVGIVTFTVAGAEPREVATFLSDGYGIGVRDGRFCAHPLLSRLGHVEGAVRASLGLGSSGADVDRLIAAVAEFVRGRAAGDPR</sequence>
<dbReference type="InterPro" id="IPR015421">
    <property type="entry name" value="PyrdxlP-dep_Trfase_major"/>
</dbReference>
<dbReference type="PANTHER" id="PTHR43586:SF8">
    <property type="entry name" value="CYSTEINE DESULFURASE 1, CHLOROPLASTIC"/>
    <property type="match status" value="1"/>
</dbReference>
<name>A0ABP8PRU2_9NOCA</name>
<keyword evidence="3" id="KW-0663">Pyridoxal phosphate</keyword>
<dbReference type="EMBL" id="BAABFB010000075">
    <property type="protein sequence ID" value="GAA4490787.1"/>
    <property type="molecule type" value="Genomic_DNA"/>
</dbReference>
<reference evidence="8" key="1">
    <citation type="journal article" date="2019" name="Int. J. Syst. Evol. Microbiol.">
        <title>The Global Catalogue of Microorganisms (GCM) 10K type strain sequencing project: providing services to taxonomists for standard genome sequencing and annotation.</title>
        <authorList>
            <consortium name="The Broad Institute Genomics Platform"/>
            <consortium name="The Broad Institute Genome Sequencing Center for Infectious Disease"/>
            <person name="Wu L."/>
            <person name="Ma J."/>
        </authorList>
    </citation>
    <scope>NUCLEOTIDE SEQUENCE [LARGE SCALE GENOMIC DNA]</scope>
    <source>
        <strain evidence="8">JCM 32206</strain>
    </source>
</reference>
<dbReference type="Gene3D" id="3.40.640.10">
    <property type="entry name" value="Type I PLP-dependent aspartate aminotransferase-like (Major domain)"/>
    <property type="match status" value="1"/>
</dbReference>
<comment type="similarity">
    <text evidence="2">Belongs to the class-V pyridoxal-phosphate-dependent aminotransferase family. Csd subfamily.</text>
</comment>
<evidence type="ECO:0000313" key="8">
    <source>
        <dbReference type="Proteomes" id="UP001501183"/>
    </source>
</evidence>
<evidence type="ECO:0000256" key="5">
    <source>
        <dbReference type="RuleBase" id="RU004504"/>
    </source>
</evidence>
<dbReference type="GO" id="GO:0008483">
    <property type="term" value="F:transaminase activity"/>
    <property type="evidence" value="ECO:0007669"/>
    <property type="project" value="UniProtKB-KW"/>
</dbReference>
<evidence type="ECO:0000256" key="4">
    <source>
        <dbReference type="ARBA" id="ARBA00050776"/>
    </source>
</evidence>
<dbReference type="InterPro" id="IPR015422">
    <property type="entry name" value="PyrdxlP-dep_Trfase_small"/>
</dbReference>
<protein>
    <submittedName>
        <fullName evidence="7">Aminotransferase class V-fold PLP-dependent enzyme</fullName>
    </submittedName>
</protein>
<proteinExistence type="inferred from homology"/>
<evidence type="ECO:0000259" key="6">
    <source>
        <dbReference type="Pfam" id="PF00266"/>
    </source>
</evidence>
<keyword evidence="8" id="KW-1185">Reference proteome</keyword>